<gene>
    <name evidence="1" type="ORF">KDA10_03665</name>
</gene>
<dbReference type="EMBL" id="JAGQNY010000017">
    <property type="protein sequence ID" value="MCA9302427.1"/>
    <property type="molecule type" value="Genomic_DNA"/>
</dbReference>
<dbReference type="Proteomes" id="UP000714817">
    <property type="component" value="Unassembled WGS sequence"/>
</dbReference>
<evidence type="ECO:0000313" key="1">
    <source>
        <dbReference type="EMBL" id="MCA9302427.1"/>
    </source>
</evidence>
<accession>A0A955E162</accession>
<dbReference type="AlphaFoldDB" id="A0A955E162"/>
<name>A0A955E162_UNCKA</name>
<reference evidence="1" key="2">
    <citation type="journal article" date="2021" name="Microbiome">
        <title>Successional dynamics and alternative stable states in a saline activated sludge microbial community over 9 years.</title>
        <authorList>
            <person name="Wang Y."/>
            <person name="Ye J."/>
            <person name="Ju F."/>
            <person name="Liu L."/>
            <person name="Boyd J.A."/>
            <person name="Deng Y."/>
            <person name="Parks D.H."/>
            <person name="Jiang X."/>
            <person name="Yin X."/>
            <person name="Woodcroft B.J."/>
            <person name="Tyson G.W."/>
            <person name="Hugenholtz P."/>
            <person name="Polz M.F."/>
            <person name="Zhang T."/>
        </authorList>
    </citation>
    <scope>NUCLEOTIDE SEQUENCE</scope>
    <source>
        <strain evidence="1">HKST-UBA80</strain>
    </source>
</reference>
<organism evidence="1 2">
    <name type="scientific">candidate division WWE3 bacterium</name>
    <dbReference type="NCBI Taxonomy" id="2053526"/>
    <lineage>
        <taxon>Bacteria</taxon>
        <taxon>Katanobacteria</taxon>
    </lineage>
</organism>
<evidence type="ECO:0000313" key="2">
    <source>
        <dbReference type="Proteomes" id="UP000714817"/>
    </source>
</evidence>
<proteinExistence type="predicted"/>
<comment type="caution">
    <text evidence="1">The sequence shown here is derived from an EMBL/GenBank/DDBJ whole genome shotgun (WGS) entry which is preliminary data.</text>
</comment>
<reference evidence="1" key="1">
    <citation type="submission" date="2020-04" db="EMBL/GenBank/DDBJ databases">
        <authorList>
            <person name="Zhang T."/>
        </authorList>
    </citation>
    <scope>NUCLEOTIDE SEQUENCE</scope>
    <source>
        <strain evidence="1">HKST-UBA80</strain>
    </source>
</reference>
<sequence length="252" mass="27781">MLNTETGVTRLKTKWDPDTRWDFVTAVMGAQAAYRLPVNGEPPMIELERARSVLAGEVKTILASVPKEIAIRAMSEMVKAKQEEVRAGMGFTTSGRVIEAYDNRGPGFPVKRRYLEITPQGLVVFYGKNGHITVVHQKTPEQEGWGISNFVIAPGAANVDVYPAWAFTEMKQYFAGATTRVRAQKNTPRNLSPAEKRAQLRGVLGGYYSVRCVTDGSNPTLTFFQLPNPDSPLNTEVGSPKIEPVLIITIRG</sequence>
<protein>
    <submittedName>
        <fullName evidence="1">Uncharacterized protein</fullName>
    </submittedName>
</protein>